<dbReference type="Gene3D" id="3.30.505.10">
    <property type="entry name" value="SH2 domain"/>
    <property type="match status" value="1"/>
</dbReference>
<keyword evidence="6" id="KW-0727">SH2 domain</keyword>
<dbReference type="Gene3D" id="1.10.510.10">
    <property type="entry name" value="Transferase(Phosphotransferase) domain 1"/>
    <property type="match status" value="1"/>
</dbReference>
<keyword evidence="13" id="KW-1185">Reference proteome</keyword>
<dbReference type="OrthoDB" id="3256376at2759"/>
<evidence type="ECO:0000259" key="10">
    <source>
        <dbReference type="PROSITE" id="PS50001"/>
    </source>
</evidence>
<comment type="catalytic activity">
    <reaction evidence="8">
        <text>L-tyrosyl-[protein] + ATP = O-phospho-L-tyrosyl-[protein] + ADP + H(+)</text>
        <dbReference type="Rhea" id="RHEA:10596"/>
        <dbReference type="Rhea" id="RHEA-COMP:10136"/>
        <dbReference type="Rhea" id="RHEA-COMP:20101"/>
        <dbReference type="ChEBI" id="CHEBI:15378"/>
        <dbReference type="ChEBI" id="CHEBI:30616"/>
        <dbReference type="ChEBI" id="CHEBI:46858"/>
        <dbReference type="ChEBI" id="CHEBI:61978"/>
        <dbReference type="ChEBI" id="CHEBI:456216"/>
        <dbReference type="EC" id="2.7.10.2"/>
    </reaction>
</comment>
<dbReference type="InterPro" id="IPR000719">
    <property type="entry name" value="Prot_kinase_dom"/>
</dbReference>
<reference evidence="12 13" key="1">
    <citation type="submission" date="2020-04" db="EMBL/GenBank/DDBJ databases">
        <authorList>
            <person name="Laetsch R D."/>
            <person name="Stevens L."/>
            <person name="Kumar S."/>
            <person name="Blaxter L. M."/>
        </authorList>
    </citation>
    <scope>NUCLEOTIDE SEQUENCE [LARGE SCALE GENOMIC DNA]</scope>
</reference>
<dbReference type="PROSITE" id="PS50001">
    <property type="entry name" value="SH2"/>
    <property type="match status" value="1"/>
</dbReference>
<sequence length="420" mass="48578">MVDKNIHTETWYHGLLPREDIKLMLRKNGDFLIRSTEPRPGEPRQYVLSVMKNEELEDQGIKHFVLREGTGKIFLEARGFDTISCLINHYMSTKEPIKQIVLRTPITRQEWEIEHSQVQLSKKLGEGAFGEVWKGKITLKNGKTEDVAIKSAKLESLNKEQIKEIMREARLMRFLDHPNIVRFYGVGAGQEPLYVIMELADCGALDSYLQKNPNLPMSKKTEMIYQAACGLNYMHEKHLLHRDIAARNCLYGGGQVKISDFGLSREGTFYQMDMTKKVPIRWLAPETLRCGIYTPKTDVFAFGIMAWEIYENGKEPYSDMKVAEVAKEVLGGYRLPFKPDVCPEFVKFVTKSCWSENPNDRCYMPDIVKFFIRMYKFKPVVQRPVEKQEHTSQNSEKKRTWTKKLFGKKEADTPVATTPT</sequence>
<dbReference type="EC" id="2.7.10.2" evidence="8"/>
<keyword evidence="5 8" id="KW-0829">Tyrosine-protein kinase</keyword>
<dbReference type="PANTHER" id="PTHR24418">
    <property type="entry name" value="TYROSINE-PROTEIN KINASE"/>
    <property type="match status" value="1"/>
</dbReference>
<dbReference type="InterPro" id="IPR036860">
    <property type="entry name" value="SH2_dom_sf"/>
</dbReference>
<dbReference type="PROSITE" id="PS50011">
    <property type="entry name" value="PROTEIN_KINASE_DOM"/>
    <property type="match status" value="1"/>
</dbReference>
<dbReference type="Gene3D" id="3.30.200.20">
    <property type="entry name" value="Phosphorylase Kinase, domain 1"/>
    <property type="match status" value="1"/>
</dbReference>
<dbReference type="Pfam" id="PF00017">
    <property type="entry name" value="SH2"/>
    <property type="match status" value="1"/>
</dbReference>
<dbReference type="AlphaFoldDB" id="A0A8S1F7A9"/>
<evidence type="ECO:0000256" key="9">
    <source>
        <dbReference type="SAM" id="MobiDB-lite"/>
    </source>
</evidence>
<dbReference type="PRINTS" id="PR00401">
    <property type="entry name" value="SH2DOMAIN"/>
</dbReference>
<organism evidence="12 13">
    <name type="scientific">Caenorhabditis bovis</name>
    <dbReference type="NCBI Taxonomy" id="2654633"/>
    <lineage>
        <taxon>Eukaryota</taxon>
        <taxon>Metazoa</taxon>
        <taxon>Ecdysozoa</taxon>
        <taxon>Nematoda</taxon>
        <taxon>Chromadorea</taxon>
        <taxon>Rhabditida</taxon>
        <taxon>Rhabditina</taxon>
        <taxon>Rhabditomorpha</taxon>
        <taxon>Rhabditoidea</taxon>
        <taxon>Rhabditidae</taxon>
        <taxon>Peloderinae</taxon>
        <taxon>Caenorhabditis</taxon>
    </lineage>
</organism>
<dbReference type="SMART" id="SM00252">
    <property type="entry name" value="SH2"/>
    <property type="match status" value="1"/>
</dbReference>
<keyword evidence="1 8" id="KW-0808">Transferase</keyword>
<evidence type="ECO:0000256" key="6">
    <source>
        <dbReference type="PROSITE-ProRule" id="PRU00191"/>
    </source>
</evidence>
<feature type="domain" description="Protein kinase" evidence="11">
    <location>
        <begin position="118"/>
        <end position="381"/>
    </location>
</feature>
<evidence type="ECO:0000256" key="1">
    <source>
        <dbReference type="ARBA" id="ARBA00022679"/>
    </source>
</evidence>
<evidence type="ECO:0000256" key="3">
    <source>
        <dbReference type="ARBA" id="ARBA00022777"/>
    </source>
</evidence>
<evidence type="ECO:0000313" key="13">
    <source>
        <dbReference type="Proteomes" id="UP000494206"/>
    </source>
</evidence>
<protein>
    <recommendedName>
        <fullName evidence="8">Tyrosine-protein kinase</fullName>
        <ecNumber evidence="8">2.7.10.2</ecNumber>
    </recommendedName>
</protein>
<dbReference type="SMART" id="SM00219">
    <property type="entry name" value="TyrKc"/>
    <property type="match status" value="1"/>
</dbReference>
<evidence type="ECO:0000313" key="12">
    <source>
        <dbReference type="EMBL" id="CAB3408110.1"/>
    </source>
</evidence>
<comment type="caution">
    <text evidence="12">The sequence shown here is derived from an EMBL/GenBank/DDBJ whole genome shotgun (WGS) entry which is preliminary data.</text>
</comment>
<dbReference type="FunFam" id="1.10.510.10:FF:000936">
    <property type="entry name" value="Tyrosine-protein kinase"/>
    <property type="match status" value="1"/>
</dbReference>
<dbReference type="InterPro" id="IPR050198">
    <property type="entry name" value="Non-receptor_tyrosine_kinases"/>
</dbReference>
<name>A0A8S1F7A9_9PELO</name>
<dbReference type="FunFam" id="3.30.200.20:FF:000518">
    <property type="entry name" value="Tyrosine-protein kinase"/>
    <property type="match status" value="1"/>
</dbReference>
<proteinExistence type="inferred from homology"/>
<feature type="domain" description="SH2" evidence="10">
    <location>
        <begin position="11"/>
        <end position="106"/>
    </location>
</feature>
<feature type="region of interest" description="Disordered" evidence="9">
    <location>
        <begin position="386"/>
        <end position="420"/>
    </location>
</feature>
<dbReference type="EMBL" id="CADEPM010000006">
    <property type="protein sequence ID" value="CAB3408110.1"/>
    <property type="molecule type" value="Genomic_DNA"/>
</dbReference>
<evidence type="ECO:0000256" key="8">
    <source>
        <dbReference type="RuleBase" id="RU362096"/>
    </source>
</evidence>
<feature type="compositionally biased region" description="Basic and acidic residues" evidence="9">
    <location>
        <begin position="386"/>
        <end position="399"/>
    </location>
</feature>
<dbReference type="GO" id="GO:0005524">
    <property type="term" value="F:ATP binding"/>
    <property type="evidence" value="ECO:0007669"/>
    <property type="project" value="UniProtKB-UniRule"/>
</dbReference>
<keyword evidence="2 7" id="KW-0547">Nucleotide-binding</keyword>
<dbReference type="InterPro" id="IPR001245">
    <property type="entry name" value="Ser-Thr/Tyr_kinase_cat_dom"/>
</dbReference>
<comment type="similarity">
    <text evidence="8">Belongs to the protein kinase superfamily. Tyr protein kinase family.</text>
</comment>
<accession>A0A8S1F7A9</accession>
<dbReference type="CDD" id="cd10361">
    <property type="entry name" value="SH2_Fps_family"/>
    <property type="match status" value="1"/>
</dbReference>
<evidence type="ECO:0000256" key="7">
    <source>
        <dbReference type="PROSITE-ProRule" id="PRU10141"/>
    </source>
</evidence>
<keyword evidence="4 7" id="KW-0067">ATP-binding</keyword>
<dbReference type="CDD" id="cd00192">
    <property type="entry name" value="PTKc"/>
    <property type="match status" value="1"/>
</dbReference>
<dbReference type="Proteomes" id="UP000494206">
    <property type="component" value="Unassembled WGS sequence"/>
</dbReference>
<dbReference type="InterPro" id="IPR035849">
    <property type="entry name" value="Fes/Fps/Fer_SH2"/>
</dbReference>
<feature type="binding site" evidence="7">
    <location>
        <position position="150"/>
    </location>
    <ligand>
        <name>ATP</name>
        <dbReference type="ChEBI" id="CHEBI:30616"/>
    </ligand>
</feature>
<dbReference type="Pfam" id="PF07714">
    <property type="entry name" value="PK_Tyr_Ser-Thr"/>
    <property type="match status" value="1"/>
</dbReference>
<keyword evidence="3 8" id="KW-0418">Kinase</keyword>
<dbReference type="SUPFAM" id="SSF55550">
    <property type="entry name" value="SH2 domain"/>
    <property type="match status" value="1"/>
</dbReference>
<dbReference type="PRINTS" id="PR00109">
    <property type="entry name" value="TYRKINASE"/>
</dbReference>
<dbReference type="InterPro" id="IPR011009">
    <property type="entry name" value="Kinase-like_dom_sf"/>
</dbReference>
<dbReference type="GO" id="GO:0004715">
    <property type="term" value="F:non-membrane spanning protein tyrosine kinase activity"/>
    <property type="evidence" value="ECO:0007669"/>
    <property type="project" value="UniProtKB-EC"/>
</dbReference>
<dbReference type="InterPro" id="IPR020635">
    <property type="entry name" value="Tyr_kinase_cat_dom"/>
</dbReference>
<dbReference type="FunFam" id="3.30.505.10:FF:000051">
    <property type="entry name" value="Tyrosine-protein kinase"/>
    <property type="match status" value="1"/>
</dbReference>
<evidence type="ECO:0000259" key="11">
    <source>
        <dbReference type="PROSITE" id="PS50011"/>
    </source>
</evidence>
<dbReference type="InterPro" id="IPR017441">
    <property type="entry name" value="Protein_kinase_ATP_BS"/>
</dbReference>
<gene>
    <name evidence="12" type="ORF">CBOVIS_LOCUS9934</name>
</gene>
<evidence type="ECO:0000256" key="4">
    <source>
        <dbReference type="ARBA" id="ARBA00022840"/>
    </source>
</evidence>
<evidence type="ECO:0000256" key="5">
    <source>
        <dbReference type="ARBA" id="ARBA00023137"/>
    </source>
</evidence>
<dbReference type="PROSITE" id="PS00107">
    <property type="entry name" value="PROTEIN_KINASE_ATP"/>
    <property type="match status" value="1"/>
</dbReference>
<dbReference type="InterPro" id="IPR000980">
    <property type="entry name" value="SH2"/>
</dbReference>
<dbReference type="SUPFAM" id="SSF56112">
    <property type="entry name" value="Protein kinase-like (PK-like)"/>
    <property type="match status" value="1"/>
</dbReference>
<evidence type="ECO:0000256" key="2">
    <source>
        <dbReference type="ARBA" id="ARBA00022741"/>
    </source>
</evidence>